<dbReference type="Proteomes" id="UP001396334">
    <property type="component" value="Unassembled WGS sequence"/>
</dbReference>
<evidence type="ECO:0000313" key="2">
    <source>
        <dbReference type="Proteomes" id="UP001396334"/>
    </source>
</evidence>
<evidence type="ECO:0000313" key="1">
    <source>
        <dbReference type="EMBL" id="KAK8993617.1"/>
    </source>
</evidence>
<reference evidence="1 2" key="1">
    <citation type="journal article" date="2024" name="G3 (Bethesda)">
        <title>Genome assembly of Hibiscus sabdariffa L. provides insights into metabolisms of medicinal natural products.</title>
        <authorList>
            <person name="Kim T."/>
        </authorList>
    </citation>
    <scope>NUCLEOTIDE SEQUENCE [LARGE SCALE GENOMIC DNA]</scope>
    <source>
        <strain evidence="1">TK-2024</strain>
        <tissue evidence="1">Old leaves</tissue>
    </source>
</reference>
<sequence>MLTSRLLNRTTGMVGNPSSLPVVMPLVGRRMRLLVWNYRPPLCDALSCDLDDVYGPWMQVTPRNRGLVQSSKVNGTLLVAKGGVGFSCGSRFDTLAMVDEGENLNIHSDELMS</sequence>
<name>A0ABR2PZH9_9ROSI</name>
<keyword evidence="2" id="KW-1185">Reference proteome</keyword>
<proteinExistence type="predicted"/>
<dbReference type="EMBL" id="JBBPBN010000048">
    <property type="protein sequence ID" value="KAK8993617.1"/>
    <property type="molecule type" value="Genomic_DNA"/>
</dbReference>
<organism evidence="1 2">
    <name type="scientific">Hibiscus sabdariffa</name>
    <name type="common">roselle</name>
    <dbReference type="NCBI Taxonomy" id="183260"/>
    <lineage>
        <taxon>Eukaryota</taxon>
        <taxon>Viridiplantae</taxon>
        <taxon>Streptophyta</taxon>
        <taxon>Embryophyta</taxon>
        <taxon>Tracheophyta</taxon>
        <taxon>Spermatophyta</taxon>
        <taxon>Magnoliopsida</taxon>
        <taxon>eudicotyledons</taxon>
        <taxon>Gunneridae</taxon>
        <taxon>Pentapetalae</taxon>
        <taxon>rosids</taxon>
        <taxon>malvids</taxon>
        <taxon>Malvales</taxon>
        <taxon>Malvaceae</taxon>
        <taxon>Malvoideae</taxon>
        <taxon>Hibiscus</taxon>
    </lineage>
</organism>
<comment type="caution">
    <text evidence="1">The sequence shown here is derived from an EMBL/GenBank/DDBJ whole genome shotgun (WGS) entry which is preliminary data.</text>
</comment>
<gene>
    <name evidence="1" type="ORF">V6N11_007844</name>
</gene>
<protein>
    <submittedName>
        <fullName evidence="1">Uncharacterized protein</fullName>
    </submittedName>
</protein>
<accession>A0ABR2PZH9</accession>